<reference evidence="2" key="1">
    <citation type="submission" date="2021-01" db="EMBL/GenBank/DDBJ databases">
        <title>Caligus Genome Assembly.</title>
        <authorList>
            <person name="Gallardo-Escarate C."/>
        </authorList>
    </citation>
    <scope>NUCLEOTIDE SEQUENCE [LARGE SCALE GENOMIC DNA]</scope>
</reference>
<dbReference type="AlphaFoldDB" id="A0A7T8HLZ6"/>
<evidence type="ECO:0000313" key="2">
    <source>
        <dbReference type="Proteomes" id="UP000595437"/>
    </source>
</evidence>
<sequence>MVIVYSHIKRSIFTCGGAVAWARHHGDHDGQIHQCNGTSETELRQAVAEDPELSIPCQHRKPVIGLK</sequence>
<organism evidence="1 2">
    <name type="scientific">Caligus rogercresseyi</name>
    <name type="common">Sea louse</name>
    <dbReference type="NCBI Taxonomy" id="217165"/>
    <lineage>
        <taxon>Eukaryota</taxon>
        <taxon>Metazoa</taxon>
        <taxon>Ecdysozoa</taxon>
        <taxon>Arthropoda</taxon>
        <taxon>Crustacea</taxon>
        <taxon>Multicrustacea</taxon>
        <taxon>Hexanauplia</taxon>
        <taxon>Copepoda</taxon>
        <taxon>Siphonostomatoida</taxon>
        <taxon>Caligidae</taxon>
        <taxon>Caligus</taxon>
    </lineage>
</organism>
<gene>
    <name evidence="1" type="ORF">FKW44_004547</name>
</gene>
<name>A0A7T8HLZ6_CALRO</name>
<proteinExistence type="predicted"/>
<dbReference type="EMBL" id="CP045892">
    <property type="protein sequence ID" value="QQP52402.1"/>
    <property type="molecule type" value="Genomic_DNA"/>
</dbReference>
<protein>
    <submittedName>
        <fullName evidence="1">Uncharacterized protein</fullName>
    </submittedName>
</protein>
<accession>A0A7T8HLZ6</accession>
<keyword evidence="2" id="KW-1185">Reference proteome</keyword>
<dbReference type="Proteomes" id="UP000595437">
    <property type="component" value="Chromosome 3"/>
</dbReference>
<evidence type="ECO:0000313" key="1">
    <source>
        <dbReference type="EMBL" id="QQP52402.1"/>
    </source>
</evidence>